<dbReference type="GO" id="GO:0016831">
    <property type="term" value="F:carboxy-lyase activity"/>
    <property type="evidence" value="ECO:0007669"/>
    <property type="project" value="InterPro"/>
</dbReference>
<reference evidence="3" key="1">
    <citation type="submission" date="2020-05" db="EMBL/GenBank/DDBJ databases">
        <authorList>
            <person name="Chiriac C."/>
            <person name="Salcher M."/>
            <person name="Ghai R."/>
            <person name="Kavagutti S V."/>
        </authorList>
    </citation>
    <scope>NUCLEOTIDE SEQUENCE</scope>
</reference>
<dbReference type="InterPro" id="IPR032465">
    <property type="entry name" value="ACMSD"/>
</dbReference>
<dbReference type="Gene3D" id="3.20.20.140">
    <property type="entry name" value="Metal-dependent hydrolases"/>
    <property type="match status" value="1"/>
</dbReference>
<dbReference type="Pfam" id="PF04909">
    <property type="entry name" value="Amidohydro_2"/>
    <property type="match status" value="1"/>
</dbReference>
<organism evidence="3">
    <name type="scientific">freshwater metagenome</name>
    <dbReference type="NCBI Taxonomy" id="449393"/>
    <lineage>
        <taxon>unclassified sequences</taxon>
        <taxon>metagenomes</taxon>
        <taxon>ecological metagenomes</taxon>
    </lineage>
</organism>
<keyword evidence="1" id="KW-0456">Lyase</keyword>
<proteinExistence type="predicted"/>
<evidence type="ECO:0000256" key="1">
    <source>
        <dbReference type="ARBA" id="ARBA00023239"/>
    </source>
</evidence>
<dbReference type="PANTHER" id="PTHR21240:SF28">
    <property type="entry name" value="ISO-OROTATE DECARBOXYLASE (EUROFUNG)"/>
    <property type="match status" value="1"/>
</dbReference>
<protein>
    <submittedName>
        <fullName evidence="3">Unannotated protein</fullName>
    </submittedName>
</protein>
<dbReference type="InterPro" id="IPR032466">
    <property type="entry name" value="Metal_Hydrolase"/>
</dbReference>
<feature type="domain" description="Amidohydrolase-related" evidence="2">
    <location>
        <begin position="137"/>
        <end position="391"/>
    </location>
</feature>
<gene>
    <name evidence="3" type="ORF">UFOPK2992_00472</name>
</gene>
<accession>A0A6J6XBQ3</accession>
<dbReference type="GO" id="GO:0005737">
    <property type="term" value="C:cytoplasm"/>
    <property type="evidence" value="ECO:0007669"/>
    <property type="project" value="TreeGrafter"/>
</dbReference>
<name>A0A6J6XBQ3_9ZZZZ</name>
<evidence type="ECO:0000259" key="2">
    <source>
        <dbReference type="Pfam" id="PF04909"/>
    </source>
</evidence>
<dbReference type="PANTHER" id="PTHR21240">
    <property type="entry name" value="2-AMINO-3-CARBOXYLMUCONATE-6-SEMIALDEHYDE DECARBOXYLASE"/>
    <property type="match status" value="1"/>
</dbReference>
<sequence>MTTTYNSTGLIVHDADAHVMETPGWLRDHADPAIRDRIFALEYQGGSELRQTGDPDEQLRDIDASFAKLTERHLSDEYRSVEQAEIMLRKNFAATGSFIAEDRPRALDMLGFASQLMFNTFHNTRLHDWEHSGDIELAIGAARAHNRAMLEFCSVDSRLLPTMYVPLANLERAGGFANEAIALGASALLVASGCPPQHSPSHLGLDPVWRAASEARIPIVFHVGGTGSLIDPNYFVNGLPIPADFHGGAENFRSVDYMGIPVPPAQTLATMIFDGVFDRFPDLRVGVIEQGAIWVPSWMRQMEAAFDAFVRHEDRLKRLKKRPSDYVREHLRFTPYPTEDVGWIIEQAGEQVCLFSSDYPHVEGGRRPIERFEASLFNASDSVRQAFYHDNFVDLMGSALNGVRPTPAL</sequence>
<dbReference type="EMBL" id="CAFAAI010000059">
    <property type="protein sequence ID" value="CAB4791467.1"/>
    <property type="molecule type" value="Genomic_DNA"/>
</dbReference>
<evidence type="ECO:0000313" key="3">
    <source>
        <dbReference type="EMBL" id="CAB4791467.1"/>
    </source>
</evidence>
<dbReference type="GO" id="GO:0019748">
    <property type="term" value="P:secondary metabolic process"/>
    <property type="evidence" value="ECO:0007669"/>
    <property type="project" value="TreeGrafter"/>
</dbReference>
<dbReference type="AlphaFoldDB" id="A0A6J6XBQ3"/>
<dbReference type="SUPFAM" id="SSF51556">
    <property type="entry name" value="Metallo-dependent hydrolases"/>
    <property type="match status" value="1"/>
</dbReference>
<dbReference type="GO" id="GO:0016787">
    <property type="term" value="F:hydrolase activity"/>
    <property type="evidence" value="ECO:0007669"/>
    <property type="project" value="InterPro"/>
</dbReference>
<dbReference type="InterPro" id="IPR006680">
    <property type="entry name" value="Amidohydro-rel"/>
</dbReference>